<feature type="transmembrane region" description="Helical" evidence="1">
    <location>
        <begin position="23"/>
        <end position="46"/>
    </location>
</feature>
<gene>
    <name evidence="2" type="ORF">I2488_00560</name>
</gene>
<sequence>MALARGQSGTSIKESARVSRSSLPPAVTVLGLAGWLPQALCIWAVLDKGPYQWTAKAAGCFYAALILSFLGGLWWMAGLMGNVRKSGLYVVSVLPSLAAWAALLPWSEGWHWPGPSLVALGLLLLASPLVDYKLSGDVTLPQGWLRLRVWMASGLGVLTLTLAAVG</sequence>
<evidence type="ECO:0000313" key="3">
    <source>
        <dbReference type="Proteomes" id="UP000600799"/>
    </source>
</evidence>
<comment type="caution">
    <text evidence="2">The sequence shown here is derived from an EMBL/GenBank/DDBJ whole genome shotgun (WGS) entry which is preliminary data.</text>
</comment>
<feature type="transmembrane region" description="Helical" evidence="1">
    <location>
        <begin position="87"/>
        <end position="106"/>
    </location>
</feature>
<feature type="transmembrane region" description="Helical" evidence="1">
    <location>
        <begin position="112"/>
        <end position="132"/>
    </location>
</feature>
<proteinExistence type="predicted"/>
<feature type="transmembrane region" description="Helical" evidence="1">
    <location>
        <begin position="52"/>
        <end position="75"/>
    </location>
</feature>
<dbReference type="InterPro" id="IPR021836">
    <property type="entry name" value="DUF3429"/>
</dbReference>
<keyword evidence="3" id="KW-1185">Reference proteome</keyword>
<name>A0ABS0HB16_9SPHN</name>
<feature type="transmembrane region" description="Helical" evidence="1">
    <location>
        <begin position="144"/>
        <end position="165"/>
    </location>
</feature>
<keyword evidence="1" id="KW-0812">Transmembrane</keyword>
<accession>A0ABS0HB16</accession>
<evidence type="ECO:0000256" key="1">
    <source>
        <dbReference type="SAM" id="Phobius"/>
    </source>
</evidence>
<dbReference type="Pfam" id="PF11911">
    <property type="entry name" value="DUF3429"/>
    <property type="match status" value="1"/>
</dbReference>
<keyword evidence="1" id="KW-0472">Membrane</keyword>
<organism evidence="2 3">
    <name type="scientific">Novosphingobium jiangmenense</name>
    <dbReference type="NCBI Taxonomy" id="2791981"/>
    <lineage>
        <taxon>Bacteria</taxon>
        <taxon>Pseudomonadati</taxon>
        <taxon>Pseudomonadota</taxon>
        <taxon>Alphaproteobacteria</taxon>
        <taxon>Sphingomonadales</taxon>
        <taxon>Sphingomonadaceae</taxon>
        <taxon>Novosphingobium</taxon>
    </lineage>
</organism>
<protein>
    <submittedName>
        <fullName evidence="2">DUF3429 domain-containing protein</fullName>
    </submittedName>
</protein>
<dbReference type="Proteomes" id="UP000600799">
    <property type="component" value="Unassembled WGS sequence"/>
</dbReference>
<keyword evidence="1" id="KW-1133">Transmembrane helix</keyword>
<evidence type="ECO:0000313" key="2">
    <source>
        <dbReference type="EMBL" id="MBF9149482.1"/>
    </source>
</evidence>
<dbReference type="EMBL" id="JADQDC010000001">
    <property type="protein sequence ID" value="MBF9149482.1"/>
    <property type="molecule type" value="Genomic_DNA"/>
</dbReference>
<reference evidence="2 3" key="1">
    <citation type="submission" date="2020-11" db="EMBL/GenBank/DDBJ databases">
        <title>The genome sequence of Novosphingobium sp. 1Y9A.</title>
        <authorList>
            <person name="Liu Y."/>
        </authorList>
    </citation>
    <scope>NUCLEOTIDE SEQUENCE [LARGE SCALE GENOMIC DNA]</scope>
    <source>
        <strain evidence="2 3">1Y9A</strain>
    </source>
</reference>